<gene>
    <name evidence="3" type="ORF">M441DRAFT_261213</name>
</gene>
<dbReference type="SUPFAM" id="SSF57667">
    <property type="entry name" value="beta-beta-alpha zinc fingers"/>
    <property type="match status" value="1"/>
</dbReference>
<evidence type="ECO:0000259" key="2">
    <source>
        <dbReference type="PROSITE" id="PS50157"/>
    </source>
</evidence>
<keyword evidence="1" id="KW-0862">Zinc</keyword>
<sequence>MQGEASRMAPEDTTLECYVEALPPYQSIVLSTQPRPQIGTRREATMMIGMDISKGRQPILDDKSNTTLEHFYRPLHCNPVPSSAPTTSLKCPHPACQSKVLYTRKCDLEKHYRSHFRKYFCRISECSLCEMNSLTVSGSGYSGFATRKDRDRHERSHFPALSCKCCGKVFSRLDNLRDHWRKRHSETTFPM</sequence>
<dbReference type="InterPro" id="IPR036236">
    <property type="entry name" value="Znf_C2H2_sf"/>
</dbReference>
<organism evidence="3 4">
    <name type="scientific">Trichoderma asperellum (strain ATCC 204424 / CBS 433.97 / NBRC 101777)</name>
    <dbReference type="NCBI Taxonomy" id="1042311"/>
    <lineage>
        <taxon>Eukaryota</taxon>
        <taxon>Fungi</taxon>
        <taxon>Dikarya</taxon>
        <taxon>Ascomycota</taxon>
        <taxon>Pezizomycotina</taxon>
        <taxon>Sordariomycetes</taxon>
        <taxon>Hypocreomycetidae</taxon>
        <taxon>Hypocreales</taxon>
        <taxon>Hypocreaceae</taxon>
        <taxon>Trichoderma</taxon>
    </lineage>
</organism>
<dbReference type="PROSITE" id="PS00028">
    <property type="entry name" value="ZINC_FINGER_C2H2_1"/>
    <property type="match status" value="1"/>
</dbReference>
<evidence type="ECO:0000256" key="1">
    <source>
        <dbReference type="PROSITE-ProRule" id="PRU00042"/>
    </source>
</evidence>
<evidence type="ECO:0000313" key="3">
    <source>
        <dbReference type="EMBL" id="PTB37056.1"/>
    </source>
</evidence>
<keyword evidence="1" id="KW-0863">Zinc-finger</keyword>
<dbReference type="Gene3D" id="3.30.160.60">
    <property type="entry name" value="Classic Zinc Finger"/>
    <property type="match status" value="1"/>
</dbReference>
<feature type="domain" description="C2H2-type" evidence="2">
    <location>
        <begin position="161"/>
        <end position="189"/>
    </location>
</feature>
<dbReference type="SMART" id="SM00355">
    <property type="entry name" value="ZnF_C2H2"/>
    <property type="match status" value="3"/>
</dbReference>
<dbReference type="PROSITE" id="PS50157">
    <property type="entry name" value="ZINC_FINGER_C2H2_2"/>
    <property type="match status" value="1"/>
</dbReference>
<reference evidence="3 4" key="1">
    <citation type="submission" date="2016-07" db="EMBL/GenBank/DDBJ databases">
        <title>Multiple horizontal gene transfer events from other fungi enriched the ability of initially mycotrophic Trichoderma (Ascomycota) to feed on dead plant biomass.</title>
        <authorList>
            <consortium name="DOE Joint Genome Institute"/>
            <person name="Aerts A."/>
            <person name="Atanasova L."/>
            <person name="Chenthamara K."/>
            <person name="Zhang J."/>
            <person name="Grujic M."/>
            <person name="Henrissat B."/>
            <person name="Kuo A."/>
            <person name="Salamov A."/>
            <person name="Lipzen A."/>
            <person name="Labutti K."/>
            <person name="Barry K."/>
            <person name="Miao Y."/>
            <person name="Rahimi M.J."/>
            <person name="Shen Q."/>
            <person name="Grigoriev I.V."/>
            <person name="Kubicek C.P."/>
            <person name="Druzhinina I.S."/>
        </authorList>
    </citation>
    <scope>NUCLEOTIDE SEQUENCE [LARGE SCALE GENOMIC DNA]</scope>
    <source>
        <strain evidence="3 4">CBS 433.97</strain>
    </source>
</reference>
<dbReference type="STRING" id="1042311.A0A2T3YWY2"/>
<dbReference type="Proteomes" id="UP000240493">
    <property type="component" value="Unassembled WGS sequence"/>
</dbReference>
<dbReference type="InterPro" id="IPR013087">
    <property type="entry name" value="Znf_C2H2_type"/>
</dbReference>
<dbReference type="AlphaFoldDB" id="A0A2T3YWY2"/>
<dbReference type="EMBL" id="KZ679268">
    <property type="protein sequence ID" value="PTB37056.1"/>
    <property type="molecule type" value="Genomic_DNA"/>
</dbReference>
<dbReference type="GO" id="GO:0008270">
    <property type="term" value="F:zinc ion binding"/>
    <property type="evidence" value="ECO:0007669"/>
    <property type="project" value="UniProtKB-KW"/>
</dbReference>
<keyword evidence="1" id="KW-0479">Metal-binding</keyword>
<dbReference type="OrthoDB" id="654211at2759"/>
<keyword evidence="4" id="KW-1185">Reference proteome</keyword>
<name>A0A2T3YWY2_TRIA4</name>
<protein>
    <recommendedName>
        <fullName evidence="2">C2H2-type domain-containing protein</fullName>
    </recommendedName>
</protein>
<proteinExistence type="predicted"/>
<evidence type="ECO:0000313" key="4">
    <source>
        <dbReference type="Proteomes" id="UP000240493"/>
    </source>
</evidence>
<accession>A0A2T3YWY2</accession>